<evidence type="ECO:0000256" key="12">
    <source>
        <dbReference type="ARBA" id="ARBA00045165"/>
    </source>
</evidence>
<evidence type="ECO:0000256" key="11">
    <source>
        <dbReference type="ARBA" id="ARBA00033026"/>
    </source>
</evidence>
<dbReference type="PANTHER" id="PTHR10196">
    <property type="entry name" value="SUGAR KINASE"/>
    <property type="match status" value="1"/>
</dbReference>
<keyword evidence="6" id="KW-0808">Transferase</keyword>
<name>A0A9P0CCK7_9CUCU</name>
<protein>
    <recommendedName>
        <fullName evidence="13">Glycerol kinase 5</fullName>
        <ecNumber evidence="4">2.7.1.30</ecNumber>
    </recommendedName>
    <alternativeName>
        <fullName evidence="11">ATP:glycerol 3-phosphotransferase 5</fullName>
    </alternativeName>
</protein>
<dbReference type="Pfam" id="PF02782">
    <property type="entry name" value="FGGY_C"/>
    <property type="match status" value="1"/>
</dbReference>
<comment type="subcellular location">
    <subcellularLocation>
        <location evidence="1">Cytoplasm</location>
    </subcellularLocation>
</comment>
<evidence type="ECO:0000313" key="16">
    <source>
        <dbReference type="EMBL" id="CAH1099524.1"/>
    </source>
</evidence>
<keyword evidence="10" id="KW-0067">ATP-binding</keyword>
<evidence type="ECO:0000256" key="7">
    <source>
        <dbReference type="ARBA" id="ARBA00022741"/>
    </source>
</evidence>
<keyword evidence="7" id="KW-0547">Nucleotide-binding</keyword>
<dbReference type="Pfam" id="PF00370">
    <property type="entry name" value="FGGY_N"/>
    <property type="match status" value="1"/>
</dbReference>
<dbReference type="Proteomes" id="UP001153636">
    <property type="component" value="Chromosome 1"/>
</dbReference>
<evidence type="ECO:0000256" key="8">
    <source>
        <dbReference type="ARBA" id="ARBA00022777"/>
    </source>
</evidence>
<dbReference type="FunFam" id="3.30.420.40:FF:000102">
    <property type="entry name" value="Putative glycerol kinase 5"/>
    <property type="match status" value="1"/>
</dbReference>
<evidence type="ECO:0000256" key="1">
    <source>
        <dbReference type="ARBA" id="ARBA00004496"/>
    </source>
</evidence>
<dbReference type="OrthoDB" id="6278781at2759"/>
<evidence type="ECO:0000256" key="6">
    <source>
        <dbReference type="ARBA" id="ARBA00022679"/>
    </source>
</evidence>
<dbReference type="GO" id="GO:0006641">
    <property type="term" value="P:triglyceride metabolic process"/>
    <property type="evidence" value="ECO:0007669"/>
    <property type="project" value="TreeGrafter"/>
</dbReference>
<dbReference type="InterPro" id="IPR043129">
    <property type="entry name" value="ATPase_NBD"/>
</dbReference>
<dbReference type="EC" id="2.7.1.30" evidence="4"/>
<evidence type="ECO:0000256" key="10">
    <source>
        <dbReference type="ARBA" id="ARBA00022840"/>
    </source>
</evidence>
<comment type="function">
    <text evidence="12">Skin-specific kinase that plays a key role in glycerol metabolism, catalyzing its phosphorylation to produce sn-glycerol 3-phosphate. Involved in skin-specific regulation of sterol regulatory element-binding protein (SREBP) processing and lipid biosynthesis.</text>
</comment>
<keyword evidence="9" id="KW-0319">Glycerol metabolism</keyword>
<dbReference type="SUPFAM" id="SSF53067">
    <property type="entry name" value="Actin-like ATPase domain"/>
    <property type="match status" value="2"/>
</dbReference>
<keyword evidence="17" id="KW-1185">Reference proteome</keyword>
<dbReference type="GO" id="GO:0005524">
    <property type="term" value="F:ATP binding"/>
    <property type="evidence" value="ECO:0007669"/>
    <property type="project" value="UniProtKB-KW"/>
</dbReference>
<proteinExistence type="inferred from homology"/>
<accession>A0A9P0CCK7</accession>
<comment type="pathway">
    <text evidence="2">Polyol metabolism; glycerol degradation via glycerol kinase pathway; sn-glycerol 3-phosphate from glycerol: step 1/1.</text>
</comment>
<evidence type="ECO:0000256" key="9">
    <source>
        <dbReference type="ARBA" id="ARBA00022798"/>
    </source>
</evidence>
<dbReference type="CDD" id="cd07793">
    <property type="entry name" value="ASKHA_NBD_FGGY_GK5-like"/>
    <property type="match status" value="1"/>
</dbReference>
<evidence type="ECO:0000313" key="17">
    <source>
        <dbReference type="Proteomes" id="UP001153636"/>
    </source>
</evidence>
<evidence type="ECO:0000256" key="13">
    <source>
        <dbReference type="ARBA" id="ARBA00047192"/>
    </source>
</evidence>
<dbReference type="GO" id="GO:0004370">
    <property type="term" value="F:glycerol kinase activity"/>
    <property type="evidence" value="ECO:0007669"/>
    <property type="project" value="UniProtKB-EC"/>
</dbReference>
<reference evidence="16" key="1">
    <citation type="submission" date="2022-01" db="EMBL/GenBank/DDBJ databases">
        <authorList>
            <person name="King R."/>
        </authorList>
    </citation>
    <scope>NUCLEOTIDE SEQUENCE</scope>
</reference>
<dbReference type="InterPro" id="IPR000577">
    <property type="entry name" value="Carb_kinase_FGGY"/>
</dbReference>
<dbReference type="GO" id="GO:0046167">
    <property type="term" value="P:glycerol-3-phosphate biosynthetic process"/>
    <property type="evidence" value="ECO:0007669"/>
    <property type="project" value="TreeGrafter"/>
</dbReference>
<dbReference type="Gene3D" id="3.30.420.40">
    <property type="match status" value="2"/>
</dbReference>
<evidence type="ECO:0000256" key="2">
    <source>
        <dbReference type="ARBA" id="ARBA00005190"/>
    </source>
</evidence>
<dbReference type="InterPro" id="IPR037444">
    <property type="entry name" value="GK5"/>
</dbReference>
<dbReference type="InterPro" id="IPR018484">
    <property type="entry name" value="FGGY_N"/>
</dbReference>
<keyword evidence="5" id="KW-0963">Cytoplasm</keyword>
<dbReference type="EMBL" id="OV651813">
    <property type="protein sequence ID" value="CAH1099524.1"/>
    <property type="molecule type" value="Genomic_DNA"/>
</dbReference>
<dbReference type="GO" id="GO:0005739">
    <property type="term" value="C:mitochondrion"/>
    <property type="evidence" value="ECO:0007669"/>
    <property type="project" value="TreeGrafter"/>
</dbReference>
<sequence>MSQDSKGFIAALDVGTTTIKCHIINSNARSVGFATEIVKLHYPQPGWVEIEPNEFFDSILNVIRRAIKNSNISILQIQSLGISTQRASFITWKRDTGEHLHNFITWMDLRASKLIKELNVSVATIALRWAAYFIYLGTCNKKFGMASKFQVRNNHVSGRFLWVLENLKPVQEALNSDNLMFGTLDTWLIYKLTGGVNYVTDITNASATGFYDPFVLDWGIIAKSLRIPTYFMPTVVSNDYDFGETDEKFFGTKINIGCVMADQQSSVIGSCSFLEDDLKLTMGTGAFLNVNTATTIHPSLNGMYPLVGYQIGKELIYVSEVPCTDAGSIIQWLLHCGLVDNPSITADMASSVEDTKGVFFVPAFSGLGPPINNDEAATGFIGIKPTTQKEHLVRAVLESIVYQIVKTVDLLKTERIGDYRSIRVDGGLSENNFICQLLADLTDLPIIRLYMPDIAVLGVSYVAGLSCGFWSSKGDFEKHCDISHTFRPADSTIYKDNCREIYKKWLLAADRFKSWYKK</sequence>
<evidence type="ECO:0000256" key="5">
    <source>
        <dbReference type="ARBA" id="ARBA00022490"/>
    </source>
</evidence>
<evidence type="ECO:0000256" key="4">
    <source>
        <dbReference type="ARBA" id="ARBA00012099"/>
    </source>
</evidence>
<gene>
    <name evidence="16" type="ORF">PSYICH_LOCUS46</name>
</gene>
<evidence type="ECO:0000259" key="15">
    <source>
        <dbReference type="Pfam" id="PF02782"/>
    </source>
</evidence>
<evidence type="ECO:0000256" key="3">
    <source>
        <dbReference type="ARBA" id="ARBA00009156"/>
    </source>
</evidence>
<dbReference type="PIRSF" id="PIRSF000538">
    <property type="entry name" value="GlpK"/>
    <property type="match status" value="1"/>
</dbReference>
<evidence type="ECO:0000259" key="14">
    <source>
        <dbReference type="Pfam" id="PF00370"/>
    </source>
</evidence>
<dbReference type="PANTHER" id="PTHR10196:SF68">
    <property type="entry name" value="GLYCEROL KINASE 5-RELATED"/>
    <property type="match status" value="1"/>
</dbReference>
<keyword evidence="8" id="KW-0418">Kinase</keyword>
<feature type="domain" description="Carbohydrate kinase FGGY N-terminal" evidence="14">
    <location>
        <begin position="9"/>
        <end position="269"/>
    </location>
</feature>
<dbReference type="AlphaFoldDB" id="A0A9P0CCK7"/>
<dbReference type="InterPro" id="IPR018485">
    <property type="entry name" value="FGGY_C"/>
</dbReference>
<feature type="domain" description="Carbohydrate kinase FGGY C-terminal" evidence="15">
    <location>
        <begin position="279"/>
        <end position="465"/>
    </location>
</feature>
<comment type="similarity">
    <text evidence="3">Belongs to the FGGY kinase family.</text>
</comment>
<organism evidence="16 17">
    <name type="scientific">Psylliodes chrysocephalus</name>
    <dbReference type="NCBI Taxonomy" id="3402493"/>
    <lineage>
        <taxon>Eukaryota</taxon>
        <taxon>Metazoa</taxon>
        <taxon>Ecdysozoa</taxon>
        <taxon>Arthropoda</taxon>
        <taxon>Hexapoda</taxon>
        <taxon>Insecta</taxon>
        <taxon>Pterygota</taxon>
        <taxon>Neoptera</taxon>
        <taxon>Endopterygota</taxon>
        <taxon>Coleoptera</taxon>
        <taxon>Polyphaga</taxon>
        <taxon>Cucujiformia</taxon>
        <taxon>Chrysomeloidea</taxon>
        <taxon>Chrysomelidae</taxon>
        <taxon>Galerucinae</taxon>
        <taxon>Alticini</taxon>
        <taxon>Psylliodes</taxon>
    </lineage>
</organism>
<dbReference type="FunFam" id="3.30.420.40:FF:000104">
    <property type="entry name" value="putative glycerol kinase 5"/>
    <property type="match status" value="1"/>
</dbReference>
<dbReference type="GO" id="GO:0006071">
    <property type="term" value="P:glycerol metabolic process"/>
    <property type="evidence" value="ECO:0007669"/>
    <property type="project" value="UniProtKB-KW"/>
</dbReference>